<keyword evidence="2" id="KW-1185">Reference proteome</keyword>
<proteinExistence type="predicted"/>
<sequence length="60" mass="6655">MPLEHKTLVRMLGGVMAEAMQMAAESAALSQLAVQGAQIARLAQRLNERHSRKQVEKRRG</sequence>
<accession>A0A1H9IL73</accession>
<evidence type="ECO:0000313" key="2">
    <source>
        <dbReference type="Proteomes" id="UP000199766"/>
    </source>
</evidence>
<evidence type="ECO:0000313" key="1">
    <source>
        <dbReference type="EMBL" id="SEQ75287.1"/>
    </source>
</evidence>
<gene>
    <name evidence="1" type="ORF">SAMN02982919_01153</name>
</gene>
<dbReference type="Proteomes" id="UP000199766">
    <property type="component" value="Unassembled WGS sequence"/>
</dbReference>
<dbReference type="AlphaFoldDB" id="A0A1H9IL73"/>
<organism evidence="1 2">
    <name type="scientific">Giesbergeria anulus</name>
    <dbReference type="NCBI Taxonomy" id="180197"/>
    <lineage>
        <taxon>Bacteria</taxon>
        <taxon>Pseudomonadati</taxon>
        <taxon>Pseudomonadota</taxon>
        <taxon>Betaproteobacteria</taxon>
        <taxon>Burkholderiales</taxon>
        <taxon>Comamonadaceae</taxon>
        <taxon>Giesbergeria</taxon>
    </lineage>
</organism>
<dbReference type="EMBL" id="FOGD01000002">
    <property type="protein sequence ID" value="SEQ75287.1"/>
    <property type="molecule type" value="Genomic_DNA"/>
</dbReference>
<name>A0A1H9IL73_9BURK</name>
<protein>
    <submittedName>
        <fullName evidence="1">Uncharacterized protein</fullName>
    </submittedName>
</protein>
<reference evidence="1 2" key="1">
    <citation type="submission" date="2016-10" db="EMBL/GenBank/DDBJ databases">
        <authorList>
            <person name="de Groot N.N."/>
        </authorList>
    </citation>
    <scope>NUCLEOTIDE SEQUENCE [LARGE SCALE GENOMIC DNA]</scope>
    <source>
        <strain evidence="1 2">ATCC 35958</strain>
    </source>
</reference>